<evidence type="ECO:0000256" key="14">
    <source>
        <dbReference type="PIRSR" id="PIRSR000724-1"/>
    </source>
</evidence>
<dbReference type="PRINTS" id="PR00477">
    <property type="entry name" value="PHGLYCKINASE"/>
</dbReference>
<feature type="binding site" evidence="13 14">
    <location>
        <begin position="19"/>
        <end position="21"/>
    </location>
    <ligand>
        <name>substrate</name>
    </ligand>
</feature>
<dbReference type="STRING" id="1121439.dsat_1560"/>
<evidence type="ECO:0000256" key="7">
    <source>
        <dbReference type="ARBA" id="ARBA00022490"/>
    </source>
</evidence>
<comment type="similarity">
    <text evidence="3 13 16">Belongs to the phosphoglycerate kinase family.</text>
</comment>
<proteinExistence type="inferred from homology"/>
<dbReference type="GO" id="GO:0004618">
    <property type="term" value="F:phosphoglycerate kinase activity"/>
    <property type="evidence" value="ECO:0007669"/>
    <property type="project" value="UniProtKB-UniRule"/>
</dbReference>
<dbReference type="SUPFAM" id="SSF53748">
    <property type="entry name" value="Phosphoglycerate kinase"/>
    <property type="match status" value="1"/>
</dbReference>
<evidence type="ECO:0000256" key="9">
    <source>
        <dbReference type="ARBA" id="ARBA00022741"/>
    </source>
</evidence>
<evidence type="ECO:0000256" key="12">
    <source>
        <dbReference type="ARBA" id="ARBA00023152"/>
    </source>
</evidence>
<dbReference type="GO" id="GO:0005829">
    <property type="term" value="C:cytosol"/>
    <property type="evidence" value="ECO:0007669"/>
    <property type="project" value="TreeGrafter"/>
</dbReference>
<comment type="caution">
    <text evidence="17">The sequence shown here is derived from an EMBL/GenBank/DDBJ whole genome shotgun (WGS) entry which is preliminary data.</text>
</comment>
<dbReference type="GO" id="GO:0005524">
    <property type="term" value="F:ATP binding"/>
    <property type="evidence" value="ECO:0007669"/>
    <property type="project" value="UniProtKB-KW"/>
</dbReference>
<dbReference type="UniPathway" id="UPA00109">
    <property type="reaction ID" value="UER00185"/>
</dbReference>
<keyword evidence="12 13" id="KW-0324">Glycolysis</keyword>
<dbReference type="eggNOG" id="COG0126">
    <property type="taxonomic scope" value="Bacteria"/>
</dbReference>
<dbReference type="GO" id="GO:0006094">
    <property type="term" value="P:gluconeogenesis"/>
    <property type="evidence" value="ECO:0007669"/>
    <property type="project" value="TreeGrafter"/>
</dbReference>
<evidence type="ECO:0000256" key="10">
    <source>
        <dbReference type="ARBA" id="ARBA00022777"/>
    </source>
</evidence>
<comment type="caution">
    <text evidence="13">Lacks conserved residue(s) required for the propagation of feature annotation.</text>
</comment>
<evidence type="ECO:0000256" key="6">
    <source>
        <dbReference type="ARBA" id="ARBA00016471"/>
    </source>
</evidence>
<dbReference type="PANTHER" id="PTHR11406">
    <property type="entry name" value="PHOSPHOGLYCERATE KINASE"/>
    <property type="match status" value="1"/>
</dbReference>
<dbReference type="InterPro" id="IPR015824">
    <property type="entry name" value="Phosphoglycerate_kinase_N"/>
</dbReference>
<evidence type="ECO:0000256" key="5">
    <source>
        <dbReference type="ARBA" id="ARBA00013061"/>
    </source>
</evidence>
<dbReference type="Gene3D" id="3.40.50.1260">
    <property type="entry name" value="Phosphoglycerate kinase, N-terminal domain"/>
    <property type="match status" value="2"/>
</dbReference>
<comment type="subunit">
    <text evidence="4 13">Monomer.</text>
</comment>
<evidence type="ECO:0000256" key="3">
    <source>
        <dbReference type="ARBA" id="ARBA00008982"/>
    </source>
</evidence>
<feature type="binding site" evidence="13 14">
    <location>
        <begin position="57"/>
        <end position="60"/>
    </location>
    <ligand>
        <name>substrate</name>
    </ligand>
</feature>
<keyword evidence="7 13" id="KW-0963">Cytoplasm</keyword>
<dbReference type="PROSITE" id="PS00111">
    <property type="entry name" value="PGLYCERATE_KINASE"/>
    <property type="match status" value="1"/>
</dbReference>
<feature type="binding site" evidence="13">
    <location>
        <position position="34"/>
    </location>
    <ligand>
        <name>substrate</name>
    </ligand>
</feature>
<evidence type="ECO:0000256" key="16">
    <source>
        <dbReference type="RuleBase" id="RU000532"/>
    </source>
</evidence>
<reference evidence="17 18" key="1">
    <citation type="journal article" date="2013" name="Genome Announc.">
        <title>Draft genome sequences for three mercury-methylating, sulfate-reducing bacteria.</title>
        <authorList>
            <person name="Brown S.D."/>
            <person name="Hurt R.A.Jr."/>
            <person name="Gilmour C.C."/>
            <person name="Elias D.A."/>
        </authorList>
    </citation>
    <scope>NUCLEOTIDE SEQUENCE [LARGE SCALE GENOMIC DNA]</scope>
    <source>
        <strain evidence="17 18">DSM 16529</strain>
    </source>
</reference>
<evidence type="ECO:0000256" key="15">
    <source>
        <dbReference type="PIRSR" id="PIRSR000724-2"/>
    </source>
</evidence>
<evidence type="ECO:0000313" key="17">
    <source>
        <dbReference type="EMBL" id="EPR30420.1"/>
    </source>
</evidence>
<dbReference type="PANTHER" id="PTHR11406:SF23">
    <property type="entry name" value="PHOSPHOGLYCERATE KINASE 1, CHLOROPLASTIC-RELATED"/>
    <property type="match status" value="1"/>
</dbReference>
<dbReference type="PIRSF" id="PIRSF000724">
    <property type="entry name" value="Pgk"/>
    <property type="match status" value="1"/>
</dbReference>
<keyword evidence="18" id="KW-1185">Reference proteome</keyword>
<evidence type="ECO:0000256" key="2">
    <source>
        <dbReference type="ARBA" id="ARBA00004838"/>
    </source>
</evidence>
<organism evidence="17 18">
    <name type="scientific">Alkalidesulfovibrio alkalitolerans DSM 16529</name>
    <dbReference type="NCBI Taxonomy" id="1121439"/>
    <lineage>
        <taxon>Bacteria</taxon>
        <taxon>Pseudomonadati</taxon>
        <taxon>Thermodesulfobacteriota</taxon>
        <taxon>Desulfovibrionia</taxon>
        <taxon>Desulfovibrionales</taxon>
        <taxon>Desulfovibrionaceae</taxon>
        <taxon>Alkalidesulfovibrio</taxon>
    </lineage>
</organism>
<name>S7T1N8_9BACT</name>
<evidence type="ECO:0000313" key="18">
    <source>
        <dbReference type="Proteomes" id="UP000014975"/>
    </source>
</evidence>
<evidence type="ECO:0000256" key="4">
    <source>
        <dbReference type="ARBA" id="ARBA00011245"/>
    </source>
</evidence>
<dbReference type="Pfam" id="PF00162">
    <property type="entry name" value="PGK"/>
    <property type="match status" value="1"/>
</dbReference>
<sequence>MKSLEEMDVAGKRTLIRVDFNVPLKNGVIQDDNRIVQSLPTIRLALEKGAAVILCAHLGKPKGKPVSEYSLAPVAAHLSDLLNMEVPLAPDCIGPEAERMAMELAPGNILMLENLRFHPGEEANDPEFAAALAKAAEAYVDDAFGTAHRAHASNVGVTRHVRECGCGLLMKKEWRYLAEVLAAPARPYAAISGGSKVSTKLTVLTRLLDKVDTLIIGGAMANTFLLAKGYDVGRSLVEPDLAHEATNIMNAAVDKGIKLLLPVDVVVGSSLDDKVTGGVFPVESIPKDKMVLDIGPASVELFTTELATAGTVMWNGPLGAFENQAFAQGSLAVARCLAGLDKATTIVGGGDTDAVVHAAKLQEKFSFISTGGGSFMEFMEGKELPAFTALKECGA</sequence>
<accession>S7T1N8</accession>
<dbReference type="InterPro" id="IPR001576">
    <property type="entry name" value="Phosphoglycerate_kinase"/>
</dbReference>
<feature type="binding site" evidence="14">
    <location>
        <position position="116"/>
    </location>
    <ligand>
        <name>(2R)-3-phosphoglycerate</name>
        <dbReference type="ChEBI" id="CHEBI:58272"/>
    </ligand>
</feature>
<comment type="subcellular location">
    <subcellularLocation>
        <location evidence="13">Cytoplasm</location>
    </subcellularLocation>
</comment>
<feature type="binding site" evidence="14">
    <location>
        <position position="34"/>
    </location>
    <ligand>
        <name>(2R)-3-phosphoglycerate</name>
        <dbReference type="ChEBI" id="CHEBI:58272"/>
    </ligand>
</feature>
<evidence type="ECO:0000256" key="8">
    <source>
        <dbReference type="ARBA" id="ARBA00022679"/>
    </source>
</evidence>
<keyword evidence="11 13" id="KW-0067">ATP-binding</keyword>
<dbReference type="InterPro" id="IPR036043">
    <property type="entry name" value="Phosphoglycerate_kinase_sf"/>
</dbReference>
<gene>
    <name evidence="13" type="primary">pgk</name>
    <name evidence="17" type="ORF">dsat_1560</name>
</gene>
<feature type="binding site" evidence="13 15">
    <location>
        <position position="322"/>
    </location>
    <ligand>
        <name>ATP</name>
        <dbReference type="ChEBI" id="CHEBI:30616"/>
    </ligand>
</feature>
<dbReference type="HAMAP" id="MF_00145">
    <property type="entry name" value="Phosphoglyc_kinase"/>
    <property type="match status" value="1"/>
</dbReference>
<dbReference type="EC" id="2.7.2.3" evidence="5 13"/>
<dbReference type="FunFam" id="3.40.50.1260:FF:000006">
    <property type="entry name" value="Phosphoglycerate kinase"/>
    <property type="match status" value="1"/>
</dbReference>
<feature type="binding site" evidence="13 15">
    <location>
        <begin position="349"/>
        <end position="352"/>
    </location>
    <ligand>
        <name>ATP</name>
        <dbReference type="ChEBI" id="CHEBI:30616"/>
    </ligand>
</feature>
<dbReference type="PATRIC" id="fig|1121439.3.peg.2947"/>
<dbReference type="FunFam" id="3.40.50.1260:FF:000031">
    <property type="entry name" value="Phosphoglycerate kinase 1"/>
    <property type="match status" value="1"/>
</dbReference>
<feature type="binding site" evidence="13">
    <location>
        <position position="116"/>
    </location>
    <ligand>
        <name>substrate</name>
    </ligand>
</feature>
<dbReference type="InterPro" id="IPR015911">
    <property type="entry name" value="Phosphoglycerate_kinase_CS"/>
</dbReference>
<evidence type="ECO:0000256" key="11">
    <source>
        <dbReference type="ARBA" id="ARBA00022840"/>
    </source>
</evidence>
<dbReference type="GO" id="GO:0043531">
    <property type="term" value="F:ADP binding"/>
    <property type="evidence" value="ECO:0007669"/>
    <property type="project" value="TreeGrafter"/>
</dbReference>
<comment type="pathway">
    <text evidence="2 13">Carbohydrate degradation; glycolysis; pyruvate from D-glyceraldehyde 3-phosphate: step 2/5.</text>
</comment>
<evidence type="ECO:0000256" key="13">
    <source>
        <dbReference type="HAMAP-Rule" id="MF_00145"/>
    </source>
</evidence>
<comment type="catalytic activity">
    <reaction evidence="1 13 16">
        <text>(2R)-3-phosphoglycerate + ATP = (2R)-3-phospho-glyceroyl phosphate + ADP</text>
        <dbReference type="Rhea" id="RHEA:14801"/>
        <dbReference type="ChEBI" id="CHEBI:30616"/>
        <dbReference type="ChEBI" id="CHEBI:57604"/>
        <dbReference type="ChEBI" id="CHEBI:58272"/>
        <dbReference type="ChEBI" id="CHEBI:456216"/>
        <dbReference type="EC" id="2.7.2.3"/>
    </reaction>
</comment>
<feature type="binding site" evidence="14">
    <location>
        <position position="149"/>
    </location>
    <ligand>
        <name>(2R)-3-phosphoglycerate</name>
        <dbReference type="ChEBI" id="CHEBI:58272"/>
    </ligand>
</feature>
<evidence type="ECO:0000256" key="1">
    <source>
        <dbReference type="ARBA" id="ARBA00000642"/>
    </source>
</evidence>
<dbReference type="GO" id="GO:0006096">
    <property type="term" value="P:glycolytic process"/>
    <property type="evidence" value="ECO:0007669"/>
    <property type="project" value="UniProtKB-UniRule"/>
</dbReference>
<dbReference type="Proteomes" id="UP000014975">
    <property type="component" value="Unassembled WGS sequence"/>
</dbReference>
<feature type="binding site" evidence="13">
    <location>
        <position position="149"/>
    </location>
    <ligand>
        <name>substrate</name>
    </ligand>
</feature>
<dbReference type="RefSeq" id="WP_020888256.1">
    <property type="nucleotide sequence ID" value="NZ_ATHI01000032.1"/>
</dbReference>
<dbReference type="EMBL" id="ATHI01000032">
    <property type="protein sequence ID" value="EPR30420.1"/>
    <property type="molecule type" value="Genomic_DNA"/>
</dbReference>
<feature type="binding site" evidence="13 15">
    <location>
        <position position="200"/>
    </location>
    <ligand>
        <name>ATP</name>
        <dbReference type="ChEBI" id="CHEBI:30616"/>
    </ligand>
</feature>
<protein>
    <recommendedName>
        <fullName evidence="6 13">Phosphoglycerate kinase</fullName>
        <ecNumber evidence="5 13">2.7.2.3</ecNumber>
    </recommendedName>
</protein>
<keyword evidence="10 13" id="KW-0418">Kinase</keyword>
<dbReference type="AlphaFoldDB" id="S7T1N8"/>
<keyword evidence="9 13" id="KW-0547">Nucleotide-binding</keyword>
<keyword evidence="8 13" id="KW-0808">Transferase</keyword>
<dbReference type="OrthoDB" id="9808460at2"/>